<dbReference type="PANTHER" id="PTHR43470">
    <property type="entry name" value="PHOSPHATE TRANSPORT SYSTEM PERMEASE PROTEIN PSTA-RELATED"/>
    <property type="match status" value="1"/>
</dbReference>
<evidence type="ECO:0000259" key="6">
    <source>
        <dbReference type="PROSITE" id="PS50928"/>
    </source>
</evidence>
<dbReference type="Proteomes" id="UP000031121">
    <property type="component" value="Chromosome"/>
</dbReference>
<dbReference type="HOGENOM" id="CLU_033621_2_2_11"/>
<organism evidence="7 8">
    <name type="scientific">Berryella intestinalis</name>
    <dbReference type="NCBI Taxonomy" id="1531429"/>
    <lineage>
        <taxon>Bacteria</taxon>
        <taxon>Bacillati</taxon>
        <taxon>Actinomycetota</taxon>
        <taxon>Coriobacteriia</taxon>
        <taxon>Eggerthellales</taxon>
        <taxon>Eggerthellaceae</taxon>
        <taxon>Berryella</taxon>
    </lineage>
</organism>
<feature type="transmembrane region" description="Helical" evidence="5">
    <location>
        <begin position="247"/>
        <end position="270"/>
    </location>
</feature>
<feature type="transmembrane region" description="Helical" evidence="5">
    <location>
        <begin position="12"/>
        <end position="38"/>
    </location>
</feature>
<dbReference type="CDD" id="cd06261">
    <property type="entry name" value="TM_PBP2"/>
    <property type="match status" value="1"/>
</dbReference>
<sequence>MRSKGIFVKTWALLGATAMFLSVGALFAFVFWKGAVVVDADFLFSSPKGAVLGEEGGIYPAIIGSIWFTAGSVVIGGVPAFLIAVYLAFMRNSEKAEAAGQLILRCAAGIPSIVLGMFAYSLFVKDLSWGRSILSASIALGIMIMPYIETLIEKAFREVPSHMIESSRALGFSRMKILGLVILPMCSGEIVAALILGACFSMGATAPLIFTGGVAFASAPTDMLHPAMALPLHLYLLVSQGGSSIEAAYGTALVMMVLVLAGNIVARTLAQRSRPKWRT</sequence>
<dbReference type="Pfam" id="PF00528">
    <property type="entry name" value="BPD_transp_1"/>
    <property type="match status" value="1"/>
</dbReference>
<dbReference type="KEGG" id="cbac:JI75_05170"/>
<dbReference type="EMBL" id="CP009302">
    <property type="protein sequence ID" value="AJC12148.1"/>
    <property type="molecule type" value="Genomic_DNA"/>
</dbReference>
<keyword evidence="8" id="KW-1185">Reference proteome</keyword>
<dbReference type="PROSITE" id="PS50928">
    <property type="entry name" value="ABC_TM1"/>
    <property type="match status" value="1"/>
</dbReference>
<accession>A0A0A8B5S9</accession>
<dbReference type="SUPFAM" id="SSF161098">
    <property type="entry name" value="MetI-like"/>
    <property type="match status" value="1"/>
</dbReference>
<feature type="transmembrane region" description="Helical" evidence="5">
    <location>
        <begin position="129"/>
        <end position="148"/>
    </location>
</feature>
<evidence type="ECO:0000256" key="3">
    <source>
        <dbReference type="ARBA" id="ARBA00022989"/>
    </source>
</evidence>
<dbReference type="GO" id="GO:0055085">
    <property type="term" value="P:transmembrane transport"/>
    <property type="evidence" value="ECO:0007669"/>
    <property type="project" value="InterPro"/>
</dbReference>
<evidence type="ECO:0000256" key="5">
    <source>
        <dbReference type="RuleBase" id="RU363032"/>
    </source>
</evidence>
<evidence type="ECO:0000313" key="8">
    <source>
        <dbReference type="Proteomes" id="UP000031121"/>
    </source>
</evidence>
<feature type="transmembrane region" description="Helical" evidence="5">
    <location>
        <begin position="102"/>
        <end position="123"/>
    </location>
</feature>
<dbReference type="InterPro" id="IPR035906">
    <property type="entry name" value="MetI-like_sf"/>
</dbReference>
<gene>
    <name evidence="7" type="ORF">JI75_05170</name>
</gene>
<dbReference type="Gene3D" id="1.10.3720.10">
    <property type="entry name" value="MetI-like"/>
    <property type="match status" value="1"/>
</dbReference>
<feature type="domain" description="ABC transmembrane type-1" evidence="6">
    <location>
        <begin position="62"/>
        <end position="266"/>
    </location>
</feature>
<dbReference type="STRING" id="1531429.JI75_05170"/>
<reference evidence="7 8" key="2">
    <citation type="journal article" date="2015" name="Genome Announc.">
        <title>Complete Genome Sequence of Coriobacteriaceae Strain 68-1-3, a Novel Mucus-Degrading Isolate from the Swine Intestinal Tract.</title>
        <authorList>
            <person name="Looft T."/>
            <person name="Bayles D.O."/>
            <person name="Alt D.P."/>
            <person name="Stanton T.B."/>
        </authorList>
    </citation>
    <scope>NUCLEOTIDE SEQUENCE [LARGE SCALE GENOMIC DNA]</scope>
    <source>
        <strain evidence="7 8">68-1-3</strain>
    </source>
</reference>
<keyword evidence="2 5" id="KW-0812">Transmembrane</keyword>
<comment type="subcellular location">
    <subcellularLocation>
        <location evidence="5">Cell membrane</location>
        <topology evidence="5">Multi-pass membrane protein</topology>
    </subcellularLocation>
    <subcellularLocation>
        <location evidence="1">Membrane</location>
        <topology evidence="1">Multi-pass membrane protein</topology>
    </subcellularLocation>
</comment>
<comment type="similarity">
    <text evidence="5">Belongs to the binding-protein-dependent transport system permease family.</text>
</comment>
<keyword evidence="4 5" id="KW-0472">Membrane</keyword>
<evidence type="ECO:0000256" key="2">
    <source>
        <dbReference type="ARBA" id="ARBA00022692"/>
    </source>
</evidence>
<evidence type="ECO:0000256" key="1">
    <source>
        <dbReference type="ARBA" id="ARBA00004141"/>
    </source>
</evidence>
<dbReference type="AlphaFoldDB" id="A0A0A8B5S9"/>
<feature type="transmembrane region" description="Helical" evidence="5">
    <location>
        <begin position="177"/>
        <end position="210"/>
    </location>
</feature>
<dbReference type="GO" id="GO:0005886">
    <property type="term" value="C:plasma membrane"/>
    <property type="evidence" value="ECO:0007669"/>
    <property type="project" value="UniProtKB-SubCell"/>
</dbReference>
<evidence type="ECO:0000313" key="7">
    <source>
        <dbReference type="EMBL" id="AJC12148.1"/>
    </source>
</evidence>
<reference evidence="8" key="1">
    <citation type="submission" date="2014-08" db="EMBL/GenBank/DDBJ databases">
        <title>Coriobacteriaceae sp. complete genome.</title>
        <authorList>
            <person name="Looft T."/>
            <person name="Bayles D.O."/>
            <person name="Stanton T.B."/>
        </authorList>
    </citation>
    <scope>NUCLEOTIDE SEQUENCE [LARGE SCALE GENOMIC DNA]</scope>
    <source>
        <strain evidence="8">68-1-3</strain>
    </source>
</reference>
<evidence type="ECO:0000256" key="4">
    <source>
        <dbReference type="ARBA" id="ARBA00023136"/>
    </source>
</evidence>
<proteinExistence type="inferred from homology"/>
<dbReference type="InterPro" id="IPR000515">
    <property type="entry name" value="MetI-like"/>
</dbReference>
<name>A0A0A8B5S9_9ACTN</name>
<keyword evidence="3 5" id="KW-1133">Transmembrane helix</keyword>
<keyword evidence="5" id="KW-0813">Transport</keyword>
<feature type="transmembrane region" description="Helical" evidence="5">
    <location>
        <begin position="58"/>
        <end position="90"/>
    </location>
</feature>
<dbReference type="PANTHER" id="PTHR43470:SF3">
    <property type="entry name" value="PHOSPHATE TRANSPORT SYSTEM PERMEASE PROTEIN PSTA-RELATED"/>
    <property type="match status" value="1"/>
</dbReference>
<protein>
    <submittedName>
        <fullName evidence="7">Phosphate ABC transporter permease</fullName>
    </submittedName>
</protein>